<proteinExistence type="predicted"/>
<dbReference type="InterPro" id="IPR011990">
    <property type="entry name" value="TPR-like_helical_dom_sf"/>
</dbReference>
<dbReference type="Gene3D" id="1.25.40.390">
    <property type="match status" value="1"/>
</dbReference>
<dbReference type="AlphaFoldDB" id="A0A1G7GF41"/>
<gene>
    <name evidence="1" type="ORF">SAMN05421855_10396</name>
</gene>
<dbReference type="EMBL" id="FNBA01000003">
    <property type="protein sequence ID" value="SDE86693.1"/>
    <property type="molecule type" value="Genomic_DNA"/>
</dbReference>
<dbReference type="PROSITE" id="PS51257">
    <property type="entry name" value="PROKAR_LIPOPROTEIN"/>
    <property type="match status" value="1"/>
</dbReference>
<protein>
    <submittedName>
        <fullName evidence="1">Starch-binding associating with outer membrane</fullName>
    </submittedName>
</protein>
<evidence type="ECO:0000313" key="1">
    <source>
        <dbReference type="EMBL" id="SDE86693.1"/>
    </source>
</evidence>
<dbReference type="Pfam" id="PF12771">
    <property type="entry name" value="SusD-like_2"/>
    <property type="match status" value="1"/>
</dbReference>
<dbReference type="RefSeq" id="WP_093144112.1">
    <property type="nucleotide sequence ID" value="NZ_BMWO01000003.1"/>
</dbReference>
<evidence type="ECO:0000313" key="2">
    <source>
        <dbReference type="Proteomes" id="UP000199321"/>
    </source>
</evidence>
<dbReference type="InterPro" id="IPR041662">
    <property type="entry name" value="SusD-like_2"/>
</dbReference>
<dbReference type="Proteomes" id="UP000199321">
    <property type="component" value="Unassembled WGS sequence"/>
</dbReference>
<name>A0A1G7GF41_9FLAO</name>
<dbReference type="STRING" id="227084.SAMN05421855_10396"/>
<organism evidence="1 2">
    <name type="scientific">Ulvibacter litoralis</name>
    <dbReference type="NCBI Taxonomy" id="227084"/>
    <lineage>
        <taxon>Bacteria</taxon>
        <taxon>Pseudomonadati</taxon>
        <taxon>Bacteroidota</taxon>
        <taxon>Flavobacteriia</taxon>
        <taxon>Flavobacteriales</taxon>
        <taxon>Flavobacteriaceae</taxon>
        <taxon>Ulvibacter</taxon>
    </lineage>
</organism>
<sequence length="484" mass="52879">MKKIILIVLTVFIAVSCSDTLDSLNANIKDPSAVSGESLFISAEKNLVDQMVSLNVNQNNTKLWAQYLQETTYTDESNYDQVTRPIPQNHWSAMYKDVLKDLDEASKVIEATTYSTPELNAQKPNKQAIIEILTVYTYSNLVETFGDVPYTEALDPENLAPAYDDAATIYKDLIVRLSAAIDQLNTGLGSFDSSVENIYNGDTAKWKKFANSLKLRMGITLSDVDPGLAQSTVENAFLSGVMTSNADNAGYAYSSTDPNANPLHVDLVLSGRNDFVAAVTFTDILNELEDPRRPLFLTDVAGDYVGGQVGAISAFANHSQHSDQFKDPTLPGMLMDYAEVQFLLAEAAARGYSVGGTAKDYYTAGITESITYWGGSTTEATDYLAQASVDYDSAIAASSSSPAWKEVIGTQRWIALFNRGMESWTSIRRLDYPVMNVPADPLSGYPARYTYPTVEQTINETSYNAAAAAIGGDTAETKLFYDLF</sequence>
<dbReference type="SUPFAM" id="SSF48452">
    <property type="entry name" value="TPR-like"/>
    <property type="match status" value="1"/>
</dbReference>
<accession>A0A1G7GF41</accession>
<keyword evidence="2" id="KW-1185">Reference proteome</keyword>
<dbReference type="OrthoDB" id="725917at2"/>
<reference evidence="1 2" key="1">
    <citation type="submission" date="2016-10" db="EMBL/GenBank/DDBJ databases">
        <authorList>
            <person name="de Groot N.N."/>
        </authorList>
    </citation>
    <scope>NUCLEOTIDE SEQUENCE [LARGE SCALE GENOMIC DNA]</scope>
    <source>
        <strain evidence="1 2">DSM 16195</strain>
    </source>
</reference>